<dbReference type="InterPro" id="IPR032466">
    <property type="entry name" value="Metal_Hydrolase"/>
</dbReference>
<evidence type="ECO:0000313" key="7">
    <source>
        <dbReference type="EMBL" id="MFC7462529.1"/>
    </source>
</evidence>
<dbReference type="InterPro" id="IPR054418">
    <property type="entry name" value="MQNX/HUTI_composite_N"/>
</dbReference>
<dbReference type="Gene3D" id="3.20.20.140">
    <property type="entry name" value="Metal-dependent hydrolases"/>
    <property type="match status" value="1"/>
</dbReference>
<comment type="caution">
    <text evidence="7">The sequence shown here is derived from an EMBL/GenBank/DDBJ whole genome shotgun (WGS) entry which is preliminary data.</text>
</comment>
<dbReference type="SUPFAM" id="SSF51338">
    <property type="entry name" value="Composite domain of metallo-dependent hydrolases"/>
    <property type="match status" value="1"/>
</dbReference>
<sequence length="482" mass="52120">MNPTPIDLLIDNGTVFTLDPQRRVLENASVAVSAGRIVAVGDATELRARYTPRQTINAHRKAVLPGLIDSHAHAGHGMLRTMGTGGDAGAWMKAAAQVYTEASDEHFWHAEAALASLEKLKAGVTTGVSLFGGGDSIMRVDDPKYARAHGDAIEQAGTRAVLAVGPSRPPAPRRYTDWAAQPPRDSEIDAETMMAVCEQIVRDNHGRAAGRLQIAVNLAVFAPMHEAGHEALRAQFERQAADGAALAQRHGLGLTQDGHRAGTIALARELGLLGPRAYMSHSIDLTEADMDAARETGTSIVHNPSAIMSIKGRCPVPELIERGVNVVLGSDGSAPDRGYDMFRHMFQAMHYHRRHFRDPDVLPHGKVLEMCTIDAAKALGLADQIGSLEVGKKADIILVDLFKPHMMPLNMPLTRVTCFANAADVDTTIVDGRVLMQARQVLSVDETEVLEQAQVACDRMLERSGLRHLTDMPARTWGAAHY</sequence>
<dbReference type="PANTHER" id="PTHR43794">
    <property type="entry name" value="AMINOHYDROLASE SSNA-RELATED"/>
    <property type="match status" value="1"/>
</dbReference>
<accession>A0ABW2SG78</accession>
<evidence type="ECO:0000256" key="4">
    <source>
        <dbReference type="ARBA" id="ARBA00022833"/>
    </source>
</evidence>
<dbReference type="Proteomes" id="UP001596457">
    <property type="component" value="Unassembled WGS sequence"/>
</dbReference>
<feature type="domain" description="Amidohydrolase-related" evidence="5">
    <location>
        <begin position="63"/>
        <end position="434"/>
    </location>
</feature>
<evidence type="ECO:0000259" key="6">
    <source>
        <dbReference type="Pfam" id="PF22039"/>
    </source>
</evidence>
<dbReference type="SUPFAM" id="SSF51556">
    <property type="entry name" value="Metallo-dependent hydrolases"/>
    <property type="match status" value="1"/>
</dbReference>
<dbReference type="InterPro" id="IPR006680">
    <property type="entry name" value="Amidohydro-rel"/>
</dbReference>
<dbReference type="Pfam" id="PF22039">
    <property type="entry name" value="HUTI_composite_bact"/>
    <property type="match status" value="1"/>
</dbReference>
<keyword evidence="3" id="KW-0378">Hydrolase</keyword>
<dbReference type="Pfam" id="PF01979">
    <property type="entry name" value="Amidohydro_1"/>
    <property type="match status" value="1"/>
</dbReference>
<dbReference type="RefSeq" id="WP_382203383.1">
    <property type="nucleotide sequence ID" value="NZ_JBHTBZ010000068.1"/>
</dbReference>
<evidence type="ECO:0000259" key="5">
    <source>
        <dbReference type="Pfam" id="PF01979"/>
    </source>
</evidence>
<dbReference type="EMBL" id="JBHTBZ010000068">
    <property type="protein sequence ID" value="MFC7462529.1"/>
    <property type="molecule type" value="Genomic_DNA"/>
</dbReference>
<evidence type="ECO:0000256" key="2">
    <source>
        <dbReference type="ARBA" id="ARBA00022723"/>
    </source>
</evidence>
<proteinExistence type="inferred from homology"/>
<keyword evidence="8" id="KW-1185">Reference proteome</keyword>
<dbReference type="PANTHER" id="PTHR43794:SF11">
    <property type="entry name" value="AMIDOHYDROLASE-RELATED DOMAIN-CONTAINING PROTEIN"/>
    <property type="match status" value="1"/>
</dbReference>
<protein>
    <submittedName>
        <fullName evidence="7">Amidohydrolase family protein</fullName>
    </submittedName>
</protein>
<name>A0ABW2SG78_9BURK</name>
<dbReference type="InterPro" id="IPR050287">
    <property type="entry name" value="MTA/SAH_deaminase"/>
</dbReference>
<keyword evidence="4" id="KW-0862">Zinc</keyword>
<dbReference type="InterPro" id="IPR011059">
    <property type="entry name" value="Metal-dep_hydrolase_composite"/>
</dbReference>
<dbReference type="Gene3D" id="2.30.40.10">
    <property type="entry name" value="Urease, subunit C, domain 1"/>
    <property type="match status" value="1"/>
</dbReference>
<keyword evidence="2" id="KW-0479">Metal-binding</keyword>
<evidence type="ECO:0000256" key="3">
    <source>
        <dbReference type="ARBA" id="ARBA00022801"/>
    </source>
</evidence>
<gene>
    <name evidence="7" type="ORF">ACFQU0_19070</name>
</gene>
<feature type="domain" description="Aminodeoxyfutalosine deaminase/Imidazolonepropionase-like composite" evidence="6">
    <location>
        <begin position="30"/>
        <end position="50"/>
    </location>
</feature>
<organism evidence="7 8">
    <name type="scientific">Hydrogenophaga defluvii</name>
    <dbReference type="NCBI Taxonomy" id="249410"/>
    <lineage>
        <taxon>Bacteria</taxon>
        <taxon>Pseudomonadati</taxon>
        <taxon>Pseudomonadota</taxon>
        <taxon>Betaproteobacteria</taxon>
        <taxon>Burkholderiales</taxon>
        <taxon>Comamonadaceae</taxon>
        <taxon>Hydrogenophaga</taxon>
    </lineage>
</organism>
<reference evidence="8" key="1">
    <citation type="journal article" date="2019" name="Int. J. Syst. Evol. Microbiol.">
        <title>The Global Catalogue of Microorganisms (GCM) 10K type strain sequencing project: providing services to taxonomists for standard genome sequencing and annotation.</title>
        <authorList>
            <consortium name="The Broad Institute Genomics Platform"/>
            <consortium name="The Broad Institute Genome Sequencing Center for Infectious Disease"/>
            <person name="Wu L."/>
            <person name="Ma J."/>
        </authorList>
    </citation>
    <scope>NUCLEOTIDE SEQUENCE [LARGE SCALE GENOMIC DNA]</scope>
    <source>
        <strain evidence="8">CCUG 53903</strain>
    </source>
</reference>
<comment type="similarity">
    <text evidence="1">Belongs to the metallo-dependent hydrolases superfamily. ATZ/TRZ family.</text>
</comment>
<evidence type="ECO:0000256" key="1">
    <source>
        <dbReference type="ARBA" id="ARBA00006745"/>
    </source>
</evidence>
<evidence type="ECO:0000313" key="8">
    <source>
        <dbReference type="Proteomes" id="UP001596457"/>
    </source>
</evidence>